<dbReference type="EMBL" id="OZ075113">
    <property type="protein sequence ID" value="CAL5023832.1"/>
    <property type="molecule type" value="Genomic_DNA"/>
</dbReference>
<protein>
    <submittedName>
        <fullName evidence="2">Uncharacterized protein</fullName>
    </submittedName>
</protein>
<gene>
    <name evidence="2" type="ORF">URODEC1_LOCUS77181</name>
</gene>
<organism evidence="2 3">
    <name type="scientific">Urochloa decumbens</name>
    <dbReference type="NCBI Taxonomy" id="240449"/>
    <lineage>
        <taxon>Eukaryota</taxon>
        <taxon>Viridiplantae</taxon>
        <taxon>Streptophyta</taxon>
        <taxon>Embryophyta</taxon>
        <taxon>Tracheophyta</taxon>
        <taxon>Spermatophyta</taxon>
        <taxon>Magnoliopsida</taxon>
        <taxon>Liliopsida</taxon>
        <taxon>Poales</taxon>
        <taxon>Poaceae</taxon>
        <taxon>PACMAD clade</taxon>
        <taxon>Panicoideae</taxon>
        <taxon>Panicodae</taxon>
        <taxon>Paniceae</taxon>
        <taxon>Melinidinae</taxon>
        <taxon>Urochloa</taxon>
    </lineage>
</organism>
<reference evidence="2 3" key="2">
    <citation type="submission" date="2024-10" db="EMBL/GenBank/DDBJ databases">
        <authorList>
            <person name="Ryan C."/>
        </authorList>
    </citation>
    <scope>NUCLEOTIDE SEQUENCE [LARGE SCALE GENOMIC DNA]</scope>
</reference>
<name>A0ABC9CPE4_9POAL</name>
<feature type="region of interest" description="Disordered" evidence="1">
    <location>
        <begin position="35"/>
        <end position="54"/>
    </location>
</feature>
<reference evidence="3" key="1">
    <citation type="submission" date="2024-06" db="EMBL/GenBank/DDBJ databases">
        <authorList>
            <person name="Ryan C."/>
        </authorList>
    </citation>
    <scope>NUCLEOTIDE SEQUENCE [LARGE SCALE GENOMIC DNA]</scope>
</reference>
<proteinExistence type="predicted"/>
<keyword evidence="3" id="KW-1185">Reference proteome</keyword>
<evidence type="ECO:0000313" key="3">
    <source>
        <dbReference type="Proteomes" id="UP001497457"/>
    </source>
</evidence>
<accession>A0ABC9CPE4</accession>
<evidence type="ECO:0000256" key="1">
    <source>
        <dbReference type="SAM" id="MobiDB-lite"/>
    </source>
</evidence>
<sequence length="416" mass="46145">MGLSSRRRFLNLIVNNHIQGARSLRQIDLTRHKLFNTTPPLPQNQNTSESDALQPQETTLWAGNPKIKNKNLRTIRLPDPIFDFRSSPTDFLWYIDCLPLSNGSSKILCADQSGRTALFDADTRMAEAMPFLHRHKFSPLSIFVPGAGDVNGGSLYIMDSRPDRELGLGLGHDDATQPSYQFESFVYRSHAMSWQHERLPRPPFVRDPKLYENSSTRSVITSHAVIAGGGGAAAGAAQVCLSVDRAGTYCLDTATHAWTQVGEWTLPFIGKVQYVPELKLWFGVCGKDMRLGAADLSAMAVVGSSQPPKLVGAWKEFEAPEGWTEVRRPQIVSLGSGRFCVARFFRALDYLMALFDRYGEPGEEYYTVLTGTDVVPCVTNSGSVSGSNGEVELRMIRHNSRCHVSYGSDFNIETVF</sequence>
<evidence type="ECO:0000313" key="2">
    <source>
        <dbReference type="EMBL" id="CAL5023832.1"/>
    </source>
</evidence>
<dbReference type="InterPro" id="IPR012871">
    <property type="entry name" value="DUF1668_ORYSA"/>
</dbReference>
<dbReference type="PANTHER" id="PTHR33085:SF40">
    <property type="entry name" value="OS06G0189600 PROTEIN"/>
    <property type="match status" value="1"/>
</dbReference>
<dbReference type="PANTHER" id="PTHR33085">
    <property type="entry name" value="OS12G0113100 PROTEIN-RELATED"/>
    <property type="match status" value="1"/>
</dbReference>
<dbReference type="AlphaFoldDB" id="A0ABC9CPE4"/>
<dbReference type="Proteomes" id="UP001497457">
    <property type="component" value="Chromosome 3rd"/>
</dbReference>
<dbReference type="Pfam" id="PF07893">
    <property type="entry name" value="DUF1668"/>
    <property type="match status" value="1"/>
</dbReference>